<evidence type="ECO:0000313" key="3">
    <source>
        <dbReference type="Proteomes" id="UP000290572"/>
    </source>
</evidence>
<feature type="region of interest" description="Disordered" evidence="1">
    <location>
        <begin position="284"/>
        <end position="307"/>
    </location>
</feature>
<proteinExistence type="predicted"/>
<evidence type="ECO:0008006" key="4">
    <source>
        <dbReference type="Google" id="ProtNLM"/>
    </source>
</evidence>
<dbReference type="SUPFAM" id="SSF46689">
    <property type="entry name" value="Homeodomain-like"/>
    <property type="match status" value="1"/>
</dbReference>
<feature type="compositionally biased region" description="Basic and acidic residues" evidence="1">
    <location>
        <begin position="297"/>
        <end position="307"/>
    </location>
</feature>
<evidence type="ECO:0000313" key="2">
    <source>
        <dbReference type="EMBL" id="RXN14800.1"/>
    </source>
</evidence>
<accession>A0A498M2P3</accession>
<organism evidence="2 3">
    <name type="scientific">Labeo rohita</name>
    <name type="common">Indian major carp</name>
    <name type="synonym">Cyprinus rohita</name>
    <dbReference type="NCBI Taxonomy" id="84645"/>
    <lineage>
        <taxon>Eukaryota</taxon>
        <taxon>Metazoa</taxon>
        <taxon>Chordata</taxon>
        <taxon>Craniata</taxon>
        <taxon>Vertebrata</taxon>
        <taxon>Euteleostomi</taxon>
        <taxon>Actinopterygii</taxon>
        <taxon>Neopterygii</taxon>
        <taxon>Teleostei</taxon>
        <taxon>Ostariophysi</taxon>
        <taxon>Cypriniformes</taxon>
        <taxon>Cyprinidae</taxon>
        <taxon>Labeoninae</taxon>
        <taxon>Labeonini</taxon>
        <taxon>Labeo</taxon>
    </lineage>
</organism>
<dbReference type="EMBL" id="QBIY01012876">
    <property type="protein sequence ID" value="RXN14800.1"/>
    <property type="molecule type" value="Genomic_DNA"/>
</dbReference>
<sequence>MRGGIGGRGRGARRHHDVPDEIRATLIDHVINHRLTMAEAGRRVQPNVPRSTVSSIIQTFRRENRIGRQPQVGGRRKLLNEQQEREICNMVIANNAITLRQIRNAILLDNVIFQNINSISISTIDRVLKKHQMTMKQIYRVPFERNSDRVKELRYQYVHRIMALEGNETPHILVFVDEAGFNLAKGRRRGRNIIGHRATVDVPGQRGANITMCAAISERAWRWRVYEHQAQDQRALLHAMDAACEDITGDQCRGWLRHSCRFFPRCIARENIRCDVDENLWPNREQRVDGQEDEDGGQEREGDNGDH</sequence>
<dbReference type="Proteomes" id="UP000290572">
    <property type="component" value="Unassembled WGS sequence"/>
</dbReference>
<comment type="caution">
    <text evidence="2">The sequence shown here is derived from an EMBL/GenBank/DDBJ whole genome shotgun (WGS) entry which is preliminary data.</text>
</comment>
<keyword evidence="3" id="KW-1185">Reference proteome</keyword>
<dbReference type="AlphaFoldDB" id="A0A498M2P3"/>
<evidence type="ECO:0000256" key="1">
    <source>
        <dbReference type="SAM" id="MobiDB-lite"/>
    </source>
</evidence>
<gene>
    <name evidence="2" type="ORF">ROHU_028532</name>
</gene>
<protein>
    <recommendedName>
        <fullName evidence="4">Tc1-like transposase DDE domain-containing protein</fullName>
    </recommendedName>
</protein>
<dbReference type="InterPro" id="IPR009057">
    <property type="entry name" value="Homeodomain-like_sf"/>
</dbReference>
<reference evidence="2 3" key="1">
    <citation type="submission" date="2018-03" db="EMBL/GenBank/DDBJ databases">
        <title>Draft genome sequence of Rohu Carp (Labeo rohita).</title>
        <authorList>
            <person name="Das P."/>
            <person name="Kushwaha B."/>
            <person name="Joshi C.G."/>
            <person name="Kumar D."/>
            <person name="Nagpure N.S."/>
            <person name="Sahoo L."/>
            <person name="Das S.P."/>
            <person name="Bit A."/>
            <person name="Patnaik S."/>
            <person name="Meher P.K."/>
            <person name="Jayasankar P."/>
            <person name="Koringa P.G."/>
            <person name="Patel N.V."/>
            <person name="Hinsu A.T."/>
            <person name="Kumar R."/>
            <person name="Pandey M."/>
            <person name="Agarwal S."/>
            <person name="Srivastava S."/>
            <person name="Singh M."/>
            <person name="Iquebal M.A."/>
            <person name="Jaiswal S."/>
            <person name="Angadi U.B."/>
            <person name="Kumar N."/>
            <person name="Raza M."/>
            <person name="Shah T.M."/>
            <person name="Rai A."/>
            <person name="Jena J.K."/>
        </authorList>
    </citation>
    <scope>NUCLEOTIDE SEQUENCE [LARGE SCALE GENOMIC DNA]</scope>
    <source>
        <strain evidence="2">DASCIFA01</strain>
        <tissue evidence="2">Testis</tissue>
    </source>
</reference>
<name>A0A498M2P3_LABRO</name>